<organism evidence="9 10">
    <name type="scientific">Phreatobacter cathodiphilus</name>
    <dbReference type="NCBI Taxonomy" id="1868589"/>
    <lineage>
        <taxon>Bacteria</taxon>
        <taxon>Pseudomonadati</taxon>
        <taxon>Pseudomonadota</taxon>
        <taxon>Alphaproteobacteria</taxon>
        <taxon>Hyphomicrobiales</taxon>
        <taxon>Phreatobacteraceae</taxon>
        <taxon>Phreatobacter</taxon>
    </lineage>
</organism>
<evidence type="ECO:0000256" key="7">
    <source>
        <dbReference type="RuleBase" id="RU363032"/>
    </source>
</evidence>
<dbReference type="OrthoDB" id="9773727at2"/>
<gene>
    <name evidence="9" type="ORF">C6569_03140</name>
</gene>
<evidence type="ECO:0000313" key="9">
    <source>
        <dbReference type="EMBL" id="AVO44139.1"/>
    </source>
</evidence>
<dbReference type="InterPro" id="IPR000515">
    <property type="entry name" value="MetI-like"/>
</dbReference>
<sequence length="310" mass="33594">MSDLALPAALAPAARRADPIGRGEALAAWLLTGPAILAFVLMLLVPTLAVVAIAFTDYELGATALRFVGFANFAELMEDRGFVTSFRNTAFFVAVTTPASVIGGLALAIAIEGGRRGRTFFRAVFFLPVVSLMVAMATAFQYMFHPTIGPVNALLRGLGIVGPNWLGSSDSVMWTLAVIGVWEQIGFNMVLFMAGLTAIPRDLYAAAEVDGVRSGWSRFWTVTWPLLGPTTLFVLTITMIRSLRVFDIVATLTQGGPNKASEVLLYTMYTEGFTYFRMGYSAAITVVFLAAVVVLMLIQTRLIDRRVHYG</sequence>
<dbReference type="KEGG" id="phr:C6569_03140"/>
<keyword evidence="2 7" id="KW-0813">Transport</keyword>
<dbReference type="PANTHER" id="PTHR30193:SF37">
    <property type="entry name" value="INNER MEMBRANE ABC TRANSPORTER PERMEASE PROTEIN YCJO"/>
    <property type="match status" value="1"/>
</dbReference>
<dbReference type="Pfam" id="PF00528">
    <property type="entry name" value="BPD_transp_1"/>
    <property type="match status" value="1"/>
</dbReference>
<feature type="transmembrane region" description="Helical" evidence="7">
    <location>
        <begin position="278"/>
        <end position="298"/>
    </location>
</feature>
<dbReference type="AlphaFoldDB" id="A0A2S0N7J8"/>
<evidence type="ECO:0000256" key="5">
    <source>
        <dbReference type="ARBA" id="ARBA00022989"/>
    </source>
</evidence>
<keyword evidence="3" id="KW-1003">Cell membrane</keyword>
<keyword evidence="6 7" id="KW-0472">Membrane</keyword>
<dbReference type="Proteomes" id="UP000237889">
    <property type="component" value="Chromosome"/>
</dbReference>
<dbReference type="GO" id="GO:0005886">
    <property type="term" value="C:plasma membrane"/>
    <property type="evidence" value="ECO:0007669"/>
    <property type="project" value="UniProtKB-SubCell"/>
</dbReference>
<keyword evidence="5 7" id="KW-1133">Transmembrane helix</keyword>
<feature type="transmembrane region" description="Helical" evidence="7">
    <location>
        <begin position="219"/>
        <end position="240"/>
    </location>
</feature>
<reference evidence="9 10" key="1">
    <citation type="submission" date="2018-03" db="EMBL/GenBank/DDBJ databases">
        <title>Genome sequencing of Phreatobacter sp.</title>
        <authorList>
            <person name="Kim S.-J."/>
            <person name="Heo J."/>
            <person name="Kwon S.-W."/>
        </authorList>
    </citation>
    <scope>NUCLEOTIDE SEQUENCE [LARGE SCALE GENOMIC DNA]</scope>
    <source>
        <strain evidence="9 10">S-12</strain>
    </source>
</reference>
<proteinExistence type="inferred from homology"/>
<evidence type="ECO:0000256" key="3">
    <source>
        <dbReference type="ARBA" id="ARBA00022475"/>
    </source>
</evidence>
<dbReference type="Gene3D" id="1.10.3720.10">
    <property type="entry name" value="MetI-like"/>
    <property type="match status" value="1"/>
</dbReference>
<keyword evidence="10" id="KW-1185">Reference proteome</keyword>
<dbReference type="PANTHER" id="PTHR30193">
    <property type="entry name" value="ABC TRANSPORTER PERMEASE PROTEIN"/>
    <property type="match status" value="1"/>
</dbReference>
<dbReference type="GO" id="GO:0055085">
    <property type="term" value="P:transmembrane transport"/>
    <property type="evidence" value="ECO:0007669"/>
    <property type="project" value="InterPro"/>
</dbReference>
<evidence type="ECO:0000256" key="4">
    <source>
        <dbReference type="ARBA" id="ARBA00022692"/>
    </source>
</evidence>
<dbReference type="RefSeq" id="WP_106747469.1">
    <property type="nucleotide sequence ID" value="NZ_CP027668.1"/>
</dbReference>
<evidence type="ECO:0000256" key="6">
    <source>
        <dbReference type="ARBA" id="ARBA00023136"/>
    </source>
</evidence>
<feature type="transmembrane region" description="Helical" evidence="7">
    <location>
        <begin position="26"/>
        <end position="53"/>
    </location>
</feature>
<comment type="similarity">
    <text evidence="7">Belongs to the binding-protein-dependent transport system permease family.</text>
</comment>
<evidence type="ECO:0000256" key="2">
    <source>
        <dbReference type="ARBA" id="ARBA00022448"/>
    </source>
</evidence>
<protein>
    <submittedName>
        <fullName evidence="9">ABC transporter permease</fullName>
    </submittedName>
</protein>
<evidence type="ECO:0000256" key="1">
    <source>
        <dbReference type="ARBA" id="ARBA00004651"/>
    </source>
</evidence>
<accession>A0A2S0N7J8</accession>
<dbReference type="CDD" id="cd06261">
    <property type="entry name" value="TM_PBP2"/>
    <property type="match status" value="1"/>
</dbReference>
<dbReference type="PROSITE" id="PS50928">
    <property type="entry name" value="ABC_TM1"/>
    <property type="match status" value="1"/>
</dbReference>
<feature type="domain" description="ABC transmembrane type-1" evidence="8">
    <location>
        <begin position="86"/>
        <end position="299"/>
    </location>
</feature>
<name>A0A2S0N7J8_9HYPH</name>
<feature type="transmembrane region" description="Helical" evidence="7">
    <location>
        <begin position="123"/>
        <end position="144"/>
    </location>
</feature>
<dbReference type="EMBL" id="CP027668">
    <property type="protein sequence ID" value="AVO44139.1"/>
    <property type="molecule type" value="Genomic_DNA"/>
</dbReference>
<evidence type="ECO:0000313" key="10">
    <source>
        <dbReference type="Proteomes" id="UP000237889"/>
    </source>
</evidence>
<evidence type="ECO:0000259" key="8">
    <source>
        <dbReference type="PROSITE" id="PS50928"/>
    </source>
</evidence>
<comment type="subcellular location">
    <subcellularLocation>
        <location evidence="1 7">Cell membrane</location>
        <topology evidence="1 7">Multi-pass membrane protein</topology>
    </subcellularLocation>
</comment>
<dbReference type="InterPro" id="IPR035906">
    <property type="entry name" value="MetI-like_sf"/>
</dbReference>
<feature type="transmembrane region" description="Helical" evidence="7">
    <location>
        <begin position="172"/>
        <end position="199"/>
    </location>
</feature>
<dbReference type="SUPFAM" id="SSF161098">
    <property type="entry name" value="MetI-like"/>
    <property type="match status" value="1"/>
</dbReference>
<feature type="transmembrane region" description="Helical" evidence="7">
    <location>
        <begin position="89"/>
        <end position="111"/>
    </location>
</feature>
<dbReference type="InterPro" id="IPR051393">
    <property type="entry name" value="ABC_transporter_permease"/>
</dbReference>
<keyword evidence="4 7" id="KW-0812">Transmembrane</keyword>